<dbReference type="EC" id="3.4.23.-" evidence="15"/>
<evidence type="ECO:0000256" key="12">
    <source>
        <dbReference type="SAM" id="MobiDB-lite"/>
    </source>
</evidence>
<dbReference type="GO" id="GO:0006508">
    <property type="term" value="P:proteolysis"/>
    <property type="evidence" value="ECO:0007669"/>
    <property type="project" value="UniProtKB-KW"/>
</dbReference>
<evidence type="ECO:0000256" key="7">
    <source>
        <dbReference type="ARBA" id="ARBA00022989"/>
    </source>
</evidence>
<keyword evidence="11" id="KW-1015">Disulfide bond</keyword>
<dbReference type="OrthoDB" id="2747330at2759"/>
<evidence type="ECO:0000256" key="10">
    <source>
        <dbReference type="PIRSR" id="PIRSR601461-1"/>
    </source>
</evidence>
<feature type="active site" evidence="10">
    <location>
        <position position="325"/>
    </location>
</feature>
<feature type="chain" id="PRO_5002842491" evidence="13">
    <location>
        <begin position="24"/>
        <end position="788"/>
    </location>
</feature>
<dbReference type="PANTHER" id="PTHR13683:SF375">
    <property type="entry name" value="PEPTIDASE A1 DOMAIN-CONTAINING PROTEIN"/>
    <property type="match status" value="1"/>
</dbReference>
<feature type="region of interest" description="Disordered" evidence="12">
    <location>
        <begin position="697"/>
        <end position="716"/>
    </location>
</feature>
<evidence type="ECO:0000256" key="13">
    <source>
        <dbReference type="SAM" id="SignalP"/>
    </source>
</evidence>
<dbReference type="Pfam" id="PF14541">
    <property type="entry name" value="TAXi_C"/>
    <property type="match status" value="2"/>
</dbReference>
<feature type="region of interest" description="Disordered" evidence="12">
    <location>
        <begin position="484"/>
        <end position="503"/>
    </location>
</feature>
<evidence type="ECO:0000256" key="2">
    <source>
        <dbReference type="ARBA" id="ARBA00022670"/>
    </source>
</evidence>
<feature type="active site" evidence="10">
    <location>
        <position position="58"/>
    </location>
</feature>
<dbReference type="InterPro" id="IPR001461">
    <property type="entry name" value="Aspartic_peptidase_A1"/>
</dbReference>
<feature type="compositionally biased region" description="Low complexity" evidence="12">
    <location>
        <begin position="486"/>
        <end position="503"/>
    </location>
</feature>
<dbReference type="STRING" id="441375.B6AJA9"/>
<sequence>MSNSWCTLLFLLAILELSTYTCGKIQIKVYGSLALTAYYYTDIFIGLPRPQRQSVIVDTGSNLLAFVCTDCEKCGHHIDPYYDPRKSLTSMVVPCKPYCRYCVDNGNQCAYDITYMEGSHLSGRYFEDFVSVRNENHGNSVSIPYAIGLSTVFGGITRETSLFYSQAASGILGLAYSKITKGRDPFFQSWSRRSKWIGNPILSMCFSTEGGMLAFGGYNSEYWLDDNKSHRTLNQSFNSEGFTSYFILDYIKRFLSYAPYTNYIDKNSKSSDINGDLNSKINWTPMTIINGNYYVELHGISILNTPINFPKDDLGGNKTLNIIVDSGTTLTYFPVPIFNQIIKGINDNIAASGKSHYSPWRKLVETGSSLLQFAGLINENKYVLDQDLSIKSITIFPGEVPGAALLRKRVFVRNLSILQNLVDLGSLKDEEINKDRPKNLRDKNTTVFESVVNHEEDIDERGKVKIEDGTNLYSKIGNSFEKKSNSESSTIRNNTNETSNFNSSNTIEPLVSRIMLETTRGEKCWRLDNIEEMHRFPTLTLHFSRNVNVKWEPQQYLYQKYRNTYCLGFDSDRVGNIFLGSSFFLDKDVILDIENSRAAFVQAKCPRIADARRTSTAEMAQLLNGTLKSPLEAIRHSEVVVFDSKDKYSTRSQYPNGTLKSTSNSGKSLMNTGSARSHGFRQGISELNVNDYVLENSNNTNGHIPENSDKKGSLNNTLDDEDKLSEIPILLFTNSSSLNINEYLISNTKASSTSKTSGCKASAPLLSTWSLLGYFLLLYWHLSVNKYE</sequence>
<evidence type="ECO:0000313" key="15">
    <source>
        <dbReference type="EMBL" id="EEA08247.1"/>
    </source>
</evidence>
<keyword evidence="2 15" id="KW-0645">Protease</keyword>
<dbReference type="RefSeq" id="XP_002142596.1">
    <property type="nucleotide sequence ID" value="XM_002142560.1"/>
</dbReference>
<feature type="disulfide bond" evidence="11">
    <location>
        <begin position="71"/>
        <end position="109"/>
    </location>
</feature>
<comment type="subcellular location">
    <subcellularLocation>
        <location evidence="9">Endomembrane system</location>
        <topology evidence="9">Single-pass type I membrane protein</topology>
    </subcellularLocation>
</comment>
<feature type="signal peptide" evidence="13">
    <location>
        <begin position="1"/>
        <end position="23"/>
    </location>
</feature>
<evidence type="ECO:0000256" key="8">
    <source>
        <dbReference type="ARBA" id="ARBA00023136"/>
    </source>
</evidence>
<gene>
    <name evidence="15" type="ORF">CMU_019900</name>
</gene>
<feature type="domain" description="Peptidase A1" evidence="14">
    <location>
        <begin position="39"/>
        <end position="601"/>
    </location>
</feature>
<dbReference type="VEuPathDB" id="CryptoDB:CMU_019900"/>
<dbReference type="InterPro" id="IPR032861">
    <property type="entry name" value="TAXi_N"/>
</dbReference>
<comment type="similarity">
    <text evidence="1">Belongs to the peptidase A1 family.</text>
</comment>
<dbReference type="EMBL" id="DS989738">
    <property type="protein sequence ID" value="EEA08247.1"/>
    <property type="molecule type" value="Genomic_DNA"/>
</dbReference>
<evidence type="ECO:0000256" key="4">
    <source>
        <dbReference type="ARBA" id="ARBA00022729"/>
    </source>
</evidence>
<keyword evidence="7" id="KW-1133">Transmembrane helix</keyword>
<dbReference type="PROSITE" id="PS00141">
    <property type="entry name" value="ASP_PROTEASE"/>
    <property type="match status" value="1"/>
</dbReference>
<dbReference type="Gene3D" id="2.40.70.10">
    <property type="entry name" value="Acid Proteases"/>
    <property type="match status" value="3"/>
</dbReference>
<keyword evidence="4 13" id="KW-0732">Signal</keyword>
<feature type="region of interest" description="Disordered" evidence="12">
    <location>
        <begin position="649"/>
        <end position="676"/>
    </location>
</feature>
<evidence type="ECO:0000256" key="3">
    <source>
        <dbReference type="ARBA" id="ARBA00022692"/>
    </source>
</evidence>
<evidence type="ECO:0000256" key="9">
    <source>
        <dbReference type="ARBA" id="ARBA00046288"/>
    </source>
</evidence>
<dbReference type="Pfam" id="PF14543">
    <property type="entry name" value="TAXi_N"/>
    <property type="match status" value="1"/>
</dbReference>
<organism evidence="15 16">
    <name type="scientific">Cryptosporidium muris (strain RN66)</name>
    <dbReference type="NCBI Taxonomy" id="441375"/>
    <lineage>
        <taxon>Eukaryota</taxon>
        <taxon>Sar</taxon>
        <taxon>Alveolata</taxon>
        <taxon>Apicomplexa</taxon>
        <taxon>Conoidasida</taxon>
        <taxon>Coccidia</taxon>
        <taxon>Eucoccidiorida</taxon>
        <taxon>Eimeriorina</taxon>
        <taxon>Cryptosporidiidae</taxon>
        <taxon>Cryptosporidium</taxon>
    </lineage>
</organism>
<dbReference type="AlphaFoldDB" id="B6AJA9"/>
<dbReference type="GeneID" id="6997765"/>
<keyword evidence="5" id="KW-0064">Aspartyl protease</keyword>
<evidence type="ECO:0000256" key="5">
    <source>
        <dbReference type="ARBA" id="ARBA00022750"/>
    </source>
</evidence>
<dbReference type="InterPro" id="IPR033121">
    <property type="entry name" value="PEPTIDASE_A1"/>
</dbReference>
<keyword evidence="8" id="KW-0472">Membrane</keyword>
<dbReference type="PROSITE" id="PS51767">
    <property type="entry name" value="PEPTIDASE_A1"/>
    <property type="match status" value="1"/>
</dbReference>
<evidence type="ECO:0000256" key="11">
    <source>
        <dbReference type="PIRSR" id="PIRSR601461-2"/>
    </source>
</evidence>
<feature type="compositionally biased region" description="Polar residues" evidence="12">
    <location>
        <begin position="650"/>
        <end position="675"/>
    </location>
</feature>
<keyword evidence="6 15" id="KW-0378">Hydrolase</keyword>
<dbReference type="eggNOG" id="KOG1339">
    <property type="taxonomic scope" value="Eukaryota"/>
</dbReference>
<dbReference type="InterPro" id="IPR021109">
    <property type="entry name" value="Peptidase_aspartic_dom_sf"/>
</dbReference>
<evidence type="ECO:0000256" key="1">
    <source>
        <dbReference type="ARBA" id="ARBA00007447"/>
    </source>
</evidence>
<dbReference type="GO" id="GO:0012505">
    <property type="term" value="C:endomembrane system"/>
    <property type="evidence" value="ECO:0007669"/>
    <property type="project" value="UniProtKB-SubCell"/>
</dbReference>
<name>B6AJA9_CRYMR</name>
<evidence type="ECO:0000313" key="16">
    <source>
        <dbReference type="Proteomes" id="UP000001460"/>
    </source>
</evidence>
<dbReference type="GO" id="GO:0004190">
    <property type="term" value="F:aspartic-type endopeptidase activity"/>
    <property type="evidence" value="ECO:0007669"/>
    <property type="project" value="UniProtKB-KW"/>
</dbReference>
<evidence type="ECO:0000259" key="14">
    <source>
        <dbReference type="PROSITE" id="PS51767"/>
    </source>
</evidence>
<evidence type="ECO:0000256" key="6">
    <source>
        <dbReference type="ARBA" id="ARBA00022801"/>
    </source>
</evidence>
<accession>B6AJA9</accession>
<reference evidence="15" key="1">
    <citation type="submission" date="2008-06" db="EMBL/GenBank/DDBJ databases">
        <authorList>
            <person name="Lorenzi H."/>
            <person name="Inman J."/>
            <person name="Miller J."/>
            <person name="Schobel S."/>
            <person name="Amedeo P."/>
            <person name="Caler E.V."/>
            <person name="da Silva J."/>
        </authorList>
    </citation>
    <scope>NUCLEOTIDE SEQUENCE [LARGE SCALE GENOMIC DNA]</scope>
    <source>
        <strain evidence="15">RN66</strain>
    </source>
</reference>
<dbReference type="OMA" id="CAYDITY"/>
<dbReference type="InterPro" id="IPR001969">
    <property type="entry name" value="Aspartic_peptidase_AS"/>
</dbReference>
<dbReference type="PANTHER" id="PTHR13683">
    <property type="entry name" value="ASPARTYL PROTEASES"/>
    <property type="match status" value="1"/>
</dbReference>
<keyword evidence="16" id="KW-1185">Reference proteome</keyword>
<proteinExistence type="inferred from homology"/>
<dbReference type="Proteomes" id="UP000001460">
    <property type="component" value="Unassembled WGS sequence"/>
</dbReference>
<dbReference type="SUPFAM" id="SSF50630">
    <property type="entry name" value="Acid proteases"/>
    <property type="match status" value="1"/>
</dbReference>
<dbReference type="InterPro" id="IPR032799">
    <property type="entry name" value="TAXi_C"/>
</dbReference>
<protein>
    <submittedName>
        <fullName evidence="15">Eukaryotic aspartyl protease family protein</fullName>
        <ecNumber evidence="15">3.4.23.-</ecNumber>
    </submittedName>
</protein>
<keyword evidence="3" id="KW-0812">Transmembrane</keyword>